<comment type="caution">
    <text evidence="6">The sequence shown here is derived from an EMBL/GenBank/DDBJ whole genome shotgun (WGS) entry which is preliminary data.</text>
</comment>
<protein>
    <recommendedName>
        <fullName evidence="4">Type II methyltransferase</fullName>
        <ecNumber evidence="4">2.1.1.113</ecNumber>
    </recommendedName>
    <alternativeName>
        <fullName evidence="4">N-4 cytosine-specific methyltransferase</fullName>
    </alternativeName>
</protein>
<dbReference type="GO" id="GO:0003677">
    <property type="term" value="F:DNA binding"/>
    <property type="evidence" value="ECO:0007669"/>
    <property type="project" value="InterPro"/>
</dbReference>
<dbReference type="SUPFAM" id="SSF53335">
    <property type="entry name" value="S-adenosyl-L-methionine-dependent methyltransferases"/>
    <property type="match status" value="1"/>
</dbReference>
<comment type="catalytic activity">
    <reaction evidence="4">
        <text>a 2'-deoxycytidine in DNA + S-adenosyl-L-methionine = an N(4)-methyl-2'-deoxycytidine in DNA + S-adenosyl-L-homocysteine + H(+)</text>
        <dbReference type="Rhea" id="RHEA:16857"/>
        <dbReference type="Rhea" id="RHEA-COMP:11369"/>
        <dbReference type="Rhea" id="RHEA-COMP:13674"/>
        <dbReference type="ChEBI" id="CHEBI:15378"/>
        <dbReference type="ChEBI" id="CHEBI:57856"/>
        <dbReference type="ChEBI" id="CHEBI:59789"/>
        <dbReference type="ChEBI" id="CHEBI:85452"/>
        <dbReference type="ChEBI" id="CHEBI:137933"/>
        <dbReference type="EC" id="2.1.1.113"/>
    </reaction>
</comment>
<evidence type="ECO:0000256" key="4">
    <source>
        <dbReference type="RuleBase" id="RU362026"/>
    </source>
</evidence>
<keyword evidence="2 4" id="KW-0489">Methyltransferase</keyword>
<dbReference type="InterPro" id="IPR002941">
    <property type="entry name" value="DNA_methylase_N4/N6"/>
</dbReference>
<dbReference type="GO" id="GO:0009307">
    <property type="term" value="P:DNA restriction-modification system"/>
    <property type="evidence" value="ECO:0007669"/>
    <property type="project" value="UniProtKB-KW"/>
</dbReference>
<dbReference type="InterPro" id="IPR029063">
    <property type="entry name" value="SAM-dependent_MTases_sf"/>
</dbReference>
<evidence type="ECO:0000256" key="1">
    <source>
        <dbReference type="ARBA" id="ARBA00006594"/>
    </source>
</evidence>
<sequence>MMSICTLYNESCITGARKHLEENSVDLIITDPPYGIKGDTLHKHYNRNESCVVDGYVEIPEEEYGQFSIEWIKEAERILKPGSSIYIVSGYSNLYHILHALRHTSLIEINHIVWKYNFGVWTSRKYISSHYHILFYEKPGGRRTFNLESRFGAEEKSLEGGSLNYQDREDVWVINREYKPGQIKNKNELPVQLLTKMILYSSNEGDLVCDLFLGGGSTARTAVGLNRRAVGFEISPSIYSVRVPELMNLTPGFLLNEQRIPECSAPKRQRERWTSESRSDLLQRYKDLKGEGLKKGEIVERLMEDLGRGKWAIIKALKALEQDI</sequence>
<dbReference type="GeneID" id="97550378"/>
<dbReference type="RefSeq" id="WP_109969095.1">
    <property type="nucleotide sequence ID" value="NZ_CP176093.1"/>
</dbReference>
<dbReference type="PRINTS" id="PR00508">
    <property type="entry name" value="S21N4MTFRASE"/>
</dbReference>
<dbReference type="Proteomes" id="UP000245657">
    <property type="component" value="Unassembled WGS sequence"/>
</dbReference>
<dbReference type="GO" id="GO:0015667">
    <property type="term" value="F:site-specific DNA-methyltransferase (cytosine-N4-specific) activity"/>
    <property type="evidence" value="ECO:0007669"/>
    <property type="project" value="UniProtKB-EC"/>
</dbReference>
<evidence type="ECO:0000313" key="6">
    <source>
        <dbReference type="EMBL" id="PWR71477.1"/>
    </source>
</evidence>
<dbReference type="OrthoDB" id="38200at2157"/>
<evidence type="ECO:0000259" key="5">
    <source>
        <dbReference type="Pfam" id="PF01555"/>
    </source>
</evidence>
<dbReference type="InterPro" id="IPR001091">
    <property type="entry name" value="RM_Methyltransferase"/>
</dbReference>
<reference evidence="6 7" key="1">
    <citation type="submission" date="2018-05" db="EMBL/GenBank/DDBJ databases">
        <title>Draft genome of Methanospirillum lacunae Ki8-1.</title>
        <authorList>
            <person name="Dueholm M.S."/>
            <person name="Nielsen P.H."/>
            <person name="Bakmann L.F."/>
            <person name="Otzen D.E."/>
        </authorList>
    </citation>
    <scope>NUCLEOTIDE SEQUENCE [LARGE SCALE GENOMIC DNA]</scope>
    <source>
        <strain evidence="6 7">Ki8-1</strain>
    </source>
</reference>
<keyword evidence="4" id="KW-0680">Restriction system</keyword>
<dbReference type="InterPro" id="IPR002052">
    <property type="entry name" value="DNA_methylase_N6_adenine_CS"/>
</dbReference>
<gene>
    <name evidence="6" type="ORF">DK846_11485</name>
</gene>
<keyword evidence="4" id="KW-0949">S-adenosyl-L-methionine</keyword>
<keyword evidence="3 6" id="KW-0808">Transferase</keyword>
<keyword evidence="7" id="KW-1185">Reference proteome</keyword>
<dbReference type="AlphaFoldDB" id="A0A2V2N5I6"/>
<accession>A0A2V2N5I6</accession>
<dbReference type="GO" id="GO:0032259">
    <property type="term" value="P:methylation"/>
    <property type="evidence" value="ECO:0007669"/>
    <property type="project" value="UniProtKB-KW"/>
</dbReference>
<dbReference type="EC" id="2.1.1.113" evidence="4"/>
<feature type="domain" description="DNA methylase N-4/N-6" evidence="5">
    <location>
        <begin position="25"/>
        <end position="239"/>
    </location>
</feature>
<organism evidence="6 7">
    <name type="scientific">Methanospirillum lacunae</name>
    <dbReference type="NCBI Taxonomy" id="668570"/>
    <lineage>
        <taxon>Archaea</taxon>
        <taxon>Methanobacteriati</taxon>
        <taxon>Methanobacteriota</taxon>
        <taxon>Stenosarchaea group</taxon>
        <taxon>Methanomicrobia</taxon>
        <taxon>Methanomicrobiales</taxon>
        <taxon>Methanospirillaceae</taxon>
        <taxon>Methanospirillum</taxon>
    </lineage>
</organism>
<dbReference type="GO" id="GO:0008170">
    <property type="term" value="F:N-methyltransferase activity"/>
    <property type="evidence" value="ECO:0007669"/>
    <property type="project" value="InterPro"/>
</dbReference>
<evidence type="ECO:0000256" key="2">
    <source>
        <dbReference type="ARBA" id="ARBA00022603"/>
    </source>
</evidence>
<evidence type="ECO:0000313" key="7">
    <source>
        <dbReference type="Proteomes" id="UP000245657"/>
    </source>
</evidence>
<evidence type="ECO:0000256" key="3">
    <source>
        <dbReference type="ARBA" id="ARBA00022679"/>
    </source>
</evidence>
<comment type="similarity">
    <text evidence="1 4">Belongs to the N(4)/N(6)-methyltransferase family.</text>
</comment>
<dbReference type="PROSITE" id="PS00092">
    <property type="entry name" value="N6_MTASE"/>
    <property type="match status" value="1"/>
</dbReference>
<dbReference type="EMBL" id="QGMY01000008">
    <property type="protein sequence ID" value="PWR71477.1"/>
    <property type="molecule type" value="Genomic_DNA"/>
</dbReference>
<name>A0A2V2N5I6_9EURY</name>
<dbReference type="Pfam" id="PF01555">
    <property type="entry name" value="N6_N4_Mtase"/>
    <property type="match status" value="1"/>
</dbReference>
<dbReference type="Gene3D" id="3.40.50.150">
    <property type="entry name" value="Vaccinia Virus protein VP39"/>
    <property type="match status" value="1"/>
</dbReference>
<proteinExistence type="inferred from homology"/>